<dbReference type="SMART" id="SM00091">
    <property type="entry name" value="PAS"/>
    <property type="match status" value="2"/>
</dbReference>
<feature type="domain" description="BHLH" evidence="8">
    <location>
        <begin position="1"/>
        <end position="52"/>
    </location>
</feature>
<evidence type="ECO:0000259" key="7">
    <source>
        <dbReference type="PROSITE" id="PS50112"/>
    </source>
</evidence>
<keyword evidence="2" id="KW-0805">Transcription regulation</keyword>
<sequence>LRSTRGASKQRRDQINVEIQKLRDLLPLSESIKDRLFQLQVMSLACIFIRKQRYLPHIARQSDSSSLFRLPFKQYDGCKALRGFLLMVTKNGKMLYISENASEYLGHSVEEIMCQGDSLYDLVDSRDHGTVQSELMSGPPSVSVPNAFPDEKVFICRMNLSRTAKRQLQYHKFVLIEGRYLHPAEYYQAYMSVSSPSTFIQPVFAAYCQPLINPENAEVLSSGNTSIFRSLHLMDMKFLHIDDIGVFHLGYRNEDLEGESWYKLLHPAHLEEVAYKHRLLCQEKEGSVICLLRLQTCSGSWLWLHTVLAVRGNFLHQPQDGRRVRHLIYATYQLLSDMEVATLQANSWIYTIRHTYPPEFSCKDTDISCSFPTIERPLSSASPVSPIVQIKNEPFIQRETEPQNFLCDQIRVEIPSKIRKESTPANSFVNSENSSPESSRSIPTVTSRSCHFDEPPEICLEGASRAPLPELRDDLDEFFREVEYSPACDLNDLPKDLLLMNTSSVLHKDAQHSVLHHHSSTTSLSSMLNTPFDKVPSSVTPGMTKLFPNDLTNSTAPICGVYDNLGHDKMTTLSDDNGLIVKDEWYTNSGGYQVTSNTGVVDSSLLTCRRSRKRLASCAVYDLCVQSTH</sequence>
<feature type="region of interest" description="Disordered" evidence="6">
    <location>
        <begin position="421"/>
        <end position="448"/>
    </location>
</feature>
<dbReference type="FunFam" id="3.30.450.20:FF:000081">
    <property type="entry name" value="Dysfusion, isoform B"/>
    <property type="match status" value="1"/>
</dbReference>
<dbReference type="SUPFAM" id="SSF55785">
    <property type="entry name" value="PYP-like sensor domain (PAS domain)"/>
    <property type="match status" value="2"/>
</dbReference>
<keyword evidence="5" id="KW-0539">Nucleus</keyword>
<dbReference type="CDD" id="cd00130">
    <property type="entry name" value="PAS"/>
    <property type="match status" value="2"/>
</dbReference>
<dbReference type="AlphaFoldDB" id="A0A0N4V8J0"/>
<evidence type="ECO:0000256" key="5">
    <source>
        <dbReference type="ARBA" id="ARBA00023242"/>
    </source>
</evidence>
<feature type="compositionally biased region" description="Low complexity" evidence="6">
    <location>
        <begin position="426"/>
        <end position="441"/>
    </location>
</feature>
<evidence type="ECO:0000259" key="8">
    <source>
        <dbReference type="PROSITE" id="PS50888"/>
    </source>
</evidence>
<dbReference type="GO" id="GO:0010557">
    <property type="term" value="P:positive regulation of macromolecule biosynthetic process"/>
    <property type="evidence" value="ECO:0007669"/>
    <property type="project" value="UniProtKB-ARBA"/>
</dbReference>
<evidence type="ECO:0000313" key="9">
    <source>
        <dbReference type="WBParaSite" id="EVEC_0000669701-mRNA-1"/>
    </source>
</evidence>
<evidence type="ECO:0000256" key="3">
    <source>
        <dbReference type="ARBA" id="ARBA00023125"/>
    </source>
</evidence>
<dbReference type="GO" id="GO:0000977">
    <property type="term" value="F:RNA polymerase II transcription regulatory region sequence-specific DNA binding"/>
    <property type="evidence" value="ECO:0007669"/>
    <property type="project" value="TreeGrafter"/>
</dbReference>
<dbReference type="InterPro" id="IPR011598">
    <property type="entry name" value="bHLH_dom"/>
</dbReference>
<dbReference type="GO" id="GO:0046983">
    <property type="term" value="F:protein dimerization activity"/>
    <property type="evidence" value="ECO:0007669"/>
    <property type="project" value="InterPro"/>
</dbReference>
<dbReference type="InterPro" id="IPR056192">
    <property type="entry name" value="bHLH_NPAS4"/>
</dbReference>
<dbReference type="InterPro" id="IPR035965">
    <property type="entry name" value="PAS-like_dom_sf"/>
</dbReference>
<evidence type="ECO:0000256" key="6">
    <source>
        <dbReference type="SAM" id="MobiDB-lite"/>
    </source>
</evidence>
<evidence type="ECO:0000256" key="1">
    <source>
        <dbReference type="ARBA" id="ARBA00004123"/>
    </source>
</evidence>
<dbReference type="PROSITE" id="PS50888">
    <property type="entry name" value="BHLH"/>
    <property type="match status" value="1"/>
</dbReference>
<dbReference type="PANTHER" id="PTHR23043:SF39">
    <property type="entry name" value="DYSFUSION, ISOFORM D"/>
    <property type="match status" value="1"/>
</dbReference>
<accession>A0A0N4V8J0</accession>
<keyword evidence="3" id="KW-0238">DNA-binding</keyword>
<organism evidence="9">
    <name type="scientific">Enterobius vermicularis</name>
    <name type="common">Human pinworm</name>
    <dbReference type="NCBI Taxonomy" id="51028"/>
    <lineage>
        <taxon>Eukaryota</taxon>
        <taxon>Metazoa</taxon>
        <taxon>Ecdysozoa</taxon>
        <taxon>Nematoda</taxon>
        <taxon>Chromadorea</taxon>
        <taxon>Rhabditida</taxon>
        <taxon>Spirurina</taxon>
        <taxon>Oxyuridomorpha</taxon>
        <taxon>Oxyuroidea</taxon>
        <taxon>Oxyuridae</taxon>
        <taxon>Enterobius</taxon>
    </lineage>
</organism>
<dbReference type="CDD" id="cd19697">
    <property type="entry name" value="bHLH-PAS_NPAS4_PASD10"/>
    <property type="match status" value="1"/>
</dbReference>
<name>A0A0N4V8J0_ENTVE</name>
<dbReference type="WBParaSite" id="EVEC_0000669701-mRNA-1">
    <property type="protein sequence ID" value="EVEC_0000669701-mRNA-1"/>
    <property type="gene ID" value="EVEC_0000669701"/>
</dbReference>
<comment type="subcellular location">
    <subcellularLocation>
        <location evidence="1">Nucleus</location>
    </subcellularLocation>
</comment>
<keyword evidence="4" id="KW-0804">Transcription</keyword>
<dbReference type="PROSITE" id="PS50112">
    <property type="entry name" value="PAS"/>
    <property type="match status" value="1"/>
</dbReference>
<dbReference type="Pfam" id="PF14598">
    <property type="entry name" value="PAS_11"/>
    <property type="match status" value="1"/>
</dbReference>
<dbReference type="PANTHER" id="PTHR23043">
    <property type="entry name" value="HYPOXIA-INDUCIBLE FACTOR 1 ALPHA"/>
    <property type="match status" value="1"/>
</dbReference>
<protein>
    <submittedName>
        <fullName evidence="9">Neuronal PAS domain-containing protein 4</fullName>
    </submittedName>
</protein>
<dbReference type="Pfam" id="PF23183">
    <property type="entry name" value="bHLH_NPAS4"/>
    <property type="match status" value="1"/>
</dbReference>
<proteinExistence type="predicted"/>
<dbReference type="GO" id="GO:0005634">
    <property type="term" value="C:nucleus"/>
    <property type="evidence" value="ECO:0007669"/>
    <property type="project" value="UniProtKB-SubCell"/>
</dbReference>
<dbReference type="Gene3D" id="3.30.450.20">
    <property type="entry name" value="PAS domain"/>
    <property type="match status" value="2"/>
</dbReference>
<dbReference type="GO" id="GO:0000981">
    <property type="term" value="F:DNA-binding transcription factor activity, RNA polymerase II-specific"/>
    <property type="evidence" value="ECO:0007669"/>
    <property type="project" value="TreeGrafter"/>
</dbReference>
<evidence type="ECO:0000256" key="4">
    <source>
        <dbReference type="ARBA" id="ARBA00023163"/>
    </source>
</evidence>
<reference evidence="9" key="1">
    <citation type="submission" date="2016-04" db="UniProtKB">
        <authorList>
            <consortium name="WormBaseParasite"/>
        </authorList>
    </citation>
    <scope>IDENTIFICATION</scope>
</reference>
<feature type="domain" description="PAS" evidence="7">
    <location>
        <begin position="85"/>
        <end position="135"/>
    </location>
</feature>
<dbReference type="InterPro" id="IPR000014">
    <property type="entry name" value="PAS"/>
</dbReference>
<evidence type="ECO:0000256" key="2">
    <source>
        <dbReference type="ARBA" id="ARBA00023015"/>
    </source>
</evidence>